<protein>
    <submittedName>
        <fullName evidence="1">Uncharacterized protein</fullName>
    </submittedName>
</protein>
<sequence>MVLLPDGQRAAAHVHVDDLRGTRLQRHQRERAGVGEQVEHLERTRVLSACRDVLAHPLPPGRHVEEQAVVLAAQHMHQIARAGLAHHMRLGHAAAHQFGAALAAHQPDLQHPVQRLARCDLRPARRKRIADGSDGRVVQFGKTGQHQHGRIGVERQVLAALVHAAPAVEDARGVGGAAHVRDGVEQGLHAMNGWKSKGE</sequence>
<reference evidence="1" key="1">
    <citation type="submission" date="2019-08" db="EMBL/GenBank/DDBJ databases">
        <authorList>
            <person name="Kucharzyk K."/>
            <person name="Murdoch R.W."/>
            <person name="Higgins S."/>
            <person name="Loffler F."/>
        </authorList>
    </citation>
    <scope>NUCLEOTIDE SEQUENCE</scope>
</reference>
<gene>
    <name evidence="1" type="ORF">SDC9_182851</name>
</gene>
<proteinExistence type="predicted"/>
<evidence type="ECO:0000313" key="1">
    <source>
        <dbReference type="EMBL" id="MPN35353.1"/>
    </source>
</evidence>
<dbReference type="AlphaFoldDB" id="A0A645HI55"/>
<accession>A0A645HI55</accession>
<organism evidence="1">
    <name type="scientific">bioreactor metagenome</name>
    <dbReference type="NCBI Taxonomy" id="1076179"/>
    <lineage>
        <taxon>unclassified sequences</taxon>
        <taxon>metagenomes</taxon>
        <taxon>ecological metagenomes</taxon>
    </lineage>
</organism>
<dbReference type="EMBL" id="VSSQ01088881">
    <property type="protein sequence ID" value="MPN35353.1"/>
    <property type="molecule type" value="Genomic_DNA"/>
</dbReference>
<name>A0A645HI55_9ZZZZ</name>
<comment type="caution">
    <text evidence="1">The sequence shown here is derived from an EMBL/GenBank/DDBJ whole genome shotgun (WGS) entry which is preliminary data.</text>
</comment>